<name>A0ABT9J4S8_9BACL</name>
<sequence length="165" mass="18745">MTNANEVFGQTLVKSLRGERGHIPIKRALSDIDFDLAGKRIEALPYTIYQLAGHMLYWQRWFLEHLEGEQPQMPKDAMETWPSEHKPADEGAWKKIIEELLLGVDRACDFATTVQLDDPLEHWPSESKAGILRNMASHNSYHLGEIVLIRRLFGAWPPPGGGYPA</sequence>
<dbReference type="Gene3D" id="1.20.120.450">
    <property type="entry name" value="dinb family like domain"/>
    <property type="match status" value="1"/>
</dbReference>
<evidence type="ECO:0000259" key="1">
    <source>
        <dbReference type="Pfam" id="PF12867"/>
    </source>
</evidence>
<dbReference type="Proteomes" id="UP001231941">
    <property type="component" value="Unassembled WGS sequence"/>
</dbReference>
<organism evidence="2 3">
    <name type="scientific">Chengkuizengella axinellae</name>
    <dbReference type="NCBI Taxonomy" id="3064388"/>
    <lineage>
        <taxon>Bacteria</taxon>
        <taxon>Bacillati</taxon>
        <taxon>Bacillota</taxon>
        <taxon>Bacilli</taxon>
        <taxon>Bacillales</taxon>
        <taxon>Paenibacillaceae</taxon>
        <taxon>Chengkuizengella</taxon>
    </lineage>
</organism>
<proteinExistence type="predicted"/>
<protein>
    <submittedName>
        <fullName evidence="2">DinB family protein</fullName>
    </submittedName>
</protein>
<dbReference type="InterPro" id="IPR024775">
    <property type="entry name" value="DinB-like"/>
</dbReference>
<dbReference type="RefSeq" id="WP_305993914.1">
    <property type="nucleotide sequence ID" value="NZ_JAVAMP010000016.1"/>
</dbReference>
<feature type="domain" description="DinB-like" evidence="1">
    <location>
        <begin position="42"/>
        <end position="146"/>
    </location>
</feature>
<comment type="caution">
    <text evidence="2">The sequence shown here is derived from an EMBL/GenBank/DDBJ whole genome shotgun (WGS) entry which is preliminary data.</text>
</comment>
<evidence type="ECO:0000313" key="2">
    <source>
        <dbReference type="EMBL" id="MDP5276607.1"/>
    </source>
</evidence>
<dbReference type="SUPFAM" id="SSF109854">
    <property type="entry name" value="DinB/YfiT-like putative metalloenzymes"/>
    <property type="match status" value="1"/>
</dbReference>
<keyword evidence="3" id="KW-1185">Reference proteome</keyword>
<dbReference type="EMBL" id="JAVAMP010000016">
    <property type="protein sequence ID" value="MDP5276607.1"/>
    <property type="molecule type" value="Genomic_DNA"/>
</dbReference>
<dbReference type="Pfam" id="PF12867">
    <property type="entry name" value="DinB_2"/>
    <property type="match status" value="1"/>
</dbReference>
<accession>A0ABT9J4S8</accession>
<reference evidence="2 3" key="1">
    <citation type="submission" date="2023-08" db="EMBL/GenBank/DDBJ databases">
        <authorList>
            <person name="Park J.-S."/>
        </authorList>
    </citation>
    <scope>NUCLEOTIDE SEQUENCE [LARGE SCALE GENOMIC DNA]</scope>
    <source>
        <strain evidence="2 3">2205SS18-9</strain>
    </source>
</reference>
<gene>
    <name evidence="2" type="ORF">Q5Y73_21165</name>
</gene>
<evidence type="ECO:0000313" key="3">
    <source>
        <dbReference type="Proteomes" id="UP001231941"/>
    </source>
</evidence>
<dbReference type="InterPro" id="IPR034660">
    <property type="entry name" value="DinB/YfiT-like"/>
</dbReference>